<protein>
    <submittedName>
        <fullName evidence="2">Uncharacterized protein</fullName>
    </submittedName>
</protein>
<feature type="region of interest" description="Disordered" evidence="1">
    <location>
        <begin position="1"/>
        <end position="43"/>
    </location>
</feature>
<evidence type="ECO:0000256" key="1">
    <source>
        <dbReference type="SAM" id="MobiDB-lite"/>
    </source>
</evidence>
<sequence length="88" mass="10243">MVRNHLTNKKLAVNDMGRRRGEDGRCLGKQHLSAETSAKRQEDRSCSFRCQRLAQPRHPPSIHKKLPKTSEDVHTYLPNGNLNRIRWN</sequence>
<dbReference type="AlphaFoldDB" id="A0A8R1XQ98"/>
<reference evidence="2" key="2">
    <citation type="submission" date="2022-06" db="UniProtKB">
        <authorList>
            <consortium name="EnsemblMetazoa"/>
        </authorList>
    </citation>
    <scope>IDENTIFICATION</scope>
</reference>
<dbReference type="Proteomes" id="UP000024404">
    <property type="component" value="Unassembled WGS sequence"/>
</dbReference>
<reference evidence="3" key="1">
    <citation type="submission" date="2013-10" db="EMBL/GenBank/DDBJ databases">
        <title>Genome sequencing of Onchocerca volvulus.</title>
        <authorList>
            <person name="Cotton J."/>
            <person name="Tsai J."/>
            <person name="Stanley E."/>
            <person name="Tracey A."/>
            <person name="Holroyd N."/>
            <person name="Lustigman S."/>
            <person name="Berriman M."/>
        </authorList>
    </citation>
    <scope>NUCLEOTIDE SEQUENCE</scope>
</reference>
<name>A0A8R1XQ98_ONCVO</name>
<accession>A0A8R1XQ98</accession>
<dbReference type="EMBL" id="CMVM020000040">
    <property type="status" value="NOT_ANNOTATED_CDS"/>
    <property type="molecule type" value="Genomic_DNA"/>
</dbReference>
<evidence type="ECO:0000313" key="3">
    <source>
        <dbReference type="Proteomes" id="UP000024404"/>
    </source>
</evidence>
<feature type="compositionally biased region" description="Basic and acidic residues" evidence="1">
    <location>
        <begin position="16"/>
        <end position="26"/>
    </location>
</feature>
<proteinExistence type="predicted"/>
<keyword evidence="3" id="KW-1185">Reference proteome</keyword>
<feature type="region of interest" description="Disordered" evidence="1">
    <location>
        <begin position="57"/>
        <end position="77"/>
    </location>
</feature>
<dbReference type="EnsemblMetazoa" id="OVOC1411.1">
    <property type="protein sequence ID" value="OVOC1411.1"/>
    <property type="gene ID" value="WBGene00238220"/>
</dbReference>
<organism evidence="2 3">
    <name type="scientific">Onchocerca volvulus</name>
    <dbReference type="NCBI Taxonomy" id="6282"/>
    <lineage>
        <taxon>Eukaryota</taxon>
        <taxon>Metazoa</taxon>
        <taxon>Ecdysozoa</taxon>
        <taxon>Nematoda</taxon>
        <taxon>Chromadorea</taxon>
        <taxon>Rhabditida</taxon>
        <taxon>Spirurina</taxon>
        <taxon>Spiruromorpha</taxon>
        <taxon>Filarioidea</taxon>
        <taxon>Onchocercidae</taxon>
        <taxon>Onchocerca</taxon>
    </lineage>
</organism>
<evidence type="ECO:0000313" key="2">
    <source>
        <dbReference type="EnsemblMetazoa" id="OVOC1411.1"/>
    </source>
</evidence>